<evidence type="ECO:0000313" key="5">
    <source>
        <dbReference type="RefSeq" id="XP_021799912.1"/>
    </source>
</evidence>
<keyword evidence="3" id="KW-0012">Acyltransferase</keyword>
<dbReference type="Proteomes" id="UP000515124">
    <property type="component" value="Unplaced"/>
</dbReference>
<evidence type="ECO:0000256" key="2">
    <source>
        <dbReference type="ARBA" id="ARBA00022679"/>
    </source>
</evidence>
<evidence type="ECO:0000313" key="4">
    <source>
        <dbReference type="Proteomes" id="UP000515124"/>
    </source>
</evidence>
<keyword evidence="2" id="KW-0808">Transferase</keyword>
<name>A0A6P5RAT9_PRUAV</name>
<dbReference type="GO" id="GO:0016747">
    <property type="term" value="F:acyltransferase activity, transferring groups other than amino-acyl groups"/>
    <property type="evidence" value="ECO:0007669"/>
    <property type="project" value="UniProtKB-ARBA"/>
</dbReference>
<protein>
    <submittedName>
        <fullName evidence="5">Shikimate O-hydroxycinnamoyltransferase-like</fullName>
    </submittedName>
</protein>
<evidence type="ECO:0000256" key="1">
    <source>
        <dbReference type="ARBA" id="ARBA00009861"/>
    </source>
</evidence>
<accession>A0A6P5RAT9</accession>
<keyword evidence="4" id="KW-1185">Reference proteome</keyword>
<dbReference type="AlphaFoldDB" id="A0A6P5RAT9"/>
<dbReference type="Gene3D" id="3.30.559.10">
    <property type="entry name" value="Chloramphenicol acetyltransferase-like domain"/>
    <property type="match status" value="2"/>
</dbReference>
<dbReference type="Pfam" id="PF02458">
    <property type="entry name" value="Transferase"/>
    <property type="match status" value="1"/>
</dbReference>
<dbReference type="FunFam" id="3.30.559.10:FF:000008">
    <property type="entry name" value="Tryptamine hydroxycinnamoyl transferase"/>
    <property type="match status" value="1"/>
</dbReference>
<dbReference type="InterPro" id="IPR023213">
    <property type="entry name" value="CAT-like_dom_sf"/>
</dbReference>
<dbReference type="InterPro" id="IPR050317">
    <property type="entry name" value="Plant_Fungal_Acyltransferase"/>
</dbReference>
<comment type="similarity">
    <text evidence="1">Belongs to the plant acyltransferase family.</text>
</comment>
<dbReference type="FunFam" id="3.30.559.10:FF:000015">
    <property type="entry name" value="Spermidine hydroxycinnamoyl transferase"/>
    <property type="match status" value="1"/>
</dbReference>
<dbReference type="PANTHER" id="PTHR31642:SF11">
    <property type="entry name" value="SHIKIMATE O-HYDROXYCINNAMOYLTRANSFERASE"/>
    <property type="match status" value="1"/>
</dbReference>
<organism evidence="4 5">
    <name type="scientific">Prunus avium</name>
    <name type="common">Cherry</name>
    <name type="synonym">Cerasus avium</name>
    <dbReference type="NCBI Taxonomy" id="42229"/>
    <lineage>
        <taxon>Eukaryota</taxon>
        <taxon>Viridiplantae</taxon>
        <taxon>Streptophyta</taxon>
        <taxon>Embryophyta</taxon>
        <taxon>Tracheophyta</taxon>
        <taxon>Spermatophyta</taxon>
        <taxon>Magnoliopsida</taxon>
        <taxon>eudicotyledons</taxon>
        <taxon>Gunneridae</taxon>
        <taxon>Pentapetalae</taxon>
        <taxon>rosids</taxon>
        <taxon>fabids</taxon>
        <taxon>Rosales</taxon>
        <taxon>Rosaceae</taxon>
        <taxon>Amygdaloideae</taxon>
        <taxon>Amygdaleae</taxon>
        <taxon>Prunus</taxon>
    </lineage>
</organism>
<gene>
    <name evidence="5" type="primary">LOC110744254</name>
</gene>
<dbReference type="KEGG" id="pavi:110744254"/>
<dbReference type="GeneID" id="110744254"/>
<proteinExistence type="inferred from homology"/>
<dbReference type="RefSeq" id="XP_021799912.1">
    <property type="nucleotide sequence ID" value="XM_021944220.1"/>
</dbReference>
<dbReference type="PANTHER" id="PTHR31642">
    <property type="entry name" value="TRICHOTHECENE 3-O-ACETYLTRANSFERASE"/>
    <property type="match status" value="1"/>
</dbReference>
<sequence length="452" mass="50191">MAEKVIVSISESTMVKPEESRPRGSLWLSNTDLSYPPYHTSSVYFYKPSGGEKNFFDPVVLKQALSKALVLFYPMAGRFKLNDQNGRMEINCNAEGVLFVVAESSSAVNDFGDFAPTPDFLKLIPAVDYSAGVSSYPILVLQVTYFKCGGVSLGVGMDHRMADGISGVYFINTWSDIARGDLTNIEAPFMDRTLLRARDPPQPAFPHIEYQALPQMKLASDEHLQSKSNITTSLFRLTPEQLNMLKLKVNSKEEGGGGNINNNTIKYTSFEILTGHIWRCACKARKLPDDQDTSLRISIDGRSRLQPPLPARFFGNPLFRTIPTATAGDIQSKPTSYAASCVRNALVRMDDEYLRSALDYLELHLPSISIPVNGSLPMCCPNLRINSWLRLPIHDADFGWGRPIFMGPGRLTFVFDGMSLFLPSATNDGSLSVIISLQSEHMKSFSKLLYDI</sequence>
<evidence type="ECO:0000256" key="3">
    <source>
        <dbReference type="ARBA" id="ARBA00023315"/>
    </source>
</evidence>
<reference evidence="5" key="1">
    <citation type="submission" date="2025-08" db="UniProtKB">
        <authorList>
            <consortium name="RefSeq"/>
        </authorList>
    </citation>
    <scope>IDENTIFICATION</scope>
</reference>